<dbReference type="OrthoDB" id="3742900at2"/>
<gene>
    <name evidence="3" type="ORF">DSM100688_0446</name>
    <name evidence="4" type="ORF">GFD24_02275</name>
</gene>
<feature type="transmembrane region" description="Helical" evidence="2">
    <location>
        <begin position="128"/>
        <end position="152"/>
    </location>
</feature>
<evidence type="ECO:0000313" key="6">
    <source>
        <dbReference type="Proteomes" id="UP000482084"/>
    </source>
</evidence>
<dbReference type="InterPro" id="IPR045931">
    <property type="entry name" value="DUF6350"/>
</dbReference>
<organism evidence="3 6">
    <name type="scientific">Bifidobacterium ramosum</name>
    <dbReference type="NCBI Taxonomy" id="1798158"/>
    <lineage>
        <taxon>Bacteria</taxon>
        <taxon>Bacillati</taxon>
        <taxon>Actinomycetota</taxon>
        <taxon>Actinomycetes</taxon>
        <taxon>Bifidobacteriales</taxon>
        <taxon>Bifidobacteriaceae</taxon>
        <taxon>Bifidobacterium</taxon>
    </lineage>
</organism>
<feature type="transmembrane region" description="Helical" evidence="2">
    <location>
        <begin position="281"/>
        <end position="305"/>
    </location>
</feature>
<dbReference type="AlphaFoldDB" id="A0A6L4X3R4"/>
<evidence type="ECO:0000256" key="1">
    <source>
        <dbReference type="SAM" id="MobiDB-lite"/>
    </source>
</evidence>
<feature type="transmembrane region" description="Helical" evidence="2">
    <location>
        <begin position="220"/>
        <end position="243"/>
    </location>
</feature>
<feature type="compositionally biased region" description="Polar residues" evidence="1">
    <location>
        <begin position="458"/>
        <end position="467"/>
    </location>
</feature>
<protein>
    <submittedName>
        <fullName evidence="3">Uncharacterized protein</fullName>
    </submittedName>
</protein>
<dbReference type="Pfam" id="PF19877">
    <property type="entry name" value="DUF6350"/>
    <property type="match status" value="1"/>
</dbReference>
<dbReference type="RefSeq" id="WP_152357521.1">
    <property type="nucleotide sequence ID" value="NZ_WBSM01000001.1"/>
</dbReference>
<proteinExistence type="predicted"/>
<dbReference type="PROSITE" id="PS51257">
    <property type="entry name" value="PROKAR_LIPOPROTEIN"/>
    <property type="match status" value="1"/>
</dbReference>
<evidence type="ECO:0000313" key="5">
    <source>
        <dbReference type="Proteomes" id="UP000469943"/>
    </source>
</evidence>
<feature type="transmembrane region" description="Helical" evidence="2">
    <location>
        <begin position="74"/>
        <end position="92"/>
    </location>
</feature>
<feature type="compositionally biased region" description="Basic and acidic residues" evidence="1">
    <location>
        <begin position="439"/>
        <end position="448"/>
    </location>
</feature>
<feature type="transmembrane region" description="Helical" evidence="2">
    <location>
        <begin position="382"/>
        <end position="403"/>
    </location>
</feature>
<keyword evidence="2" id="KW-0812">Transmembrane</keyword>
<evidence type="ECO:0000313" key="4">
    <source>
        <dbReference type="EMBL" id="NEG71064.1"/>
    </source>
</evidence>
<name>A0A6L4X3R4_9BIFI</name>
<feature type="transmembrane region" description="Helical" evidence="2">
    <location>
        <begin position="12"/>
        <end position="36"/>
    </location>
</feature>
<dbReference type="EMBL" id="WBSM01000001">
    <property type="protein sequence ID" value="KAB8289366.1"/>
    <property type="molecule type" value="Genomic_DNA"/>
</dbReference>
<accession>A0A6L4X3R4</accession>
<dbReference type="Proteomes" id="UP000469943">
    <property type="component" value="Unassembled WGS sequence"/>
</dbReference>
<comment type="caution">
    <text evidence="3">The sequence shown here is derived from an EMBL/GenBank/DDBJ whole genome shotgun (WGS) entry which is preliminary data.</text>
</comment>
<feature type="transmembrane region" description="Helical" evidence="2">
    <location>
        <begin position="48"/>
        <end position="68"/>
    </location>
</feature>
<keyword evidence="2" id="KW-0472">Membrane</keyword>
<sequence length="467" mass="49359">MTSRITPWLKGVGVALASMAVFAIAIGCFLALMLLVISMEEGGDNLSAYTMSLTAAVVLLSQGVGFTVGPVNLTLMPLLLTLLLIAVVRAFAQRLSCGAKGYCSGLVIWLVLDALLRDGTNAGLDDDLWQVLAKGAVVFSIGYLFAAVPVSLTAARLVDRIRASISERLRHTLVVGLAIGGLLTAAYLLAGLITVIVWIVRDYPAMITLFDKLGMETGSRILTTIACMAWLPNLCIWTVSWLFGAGFSIGDLATFTLWSGQSSSLPAIPVFGLLPEALTDTVARMACMSIPLICGLLVGLIAMWARRGFAVRAGAPDTTMANAKTVILDFAYPAGGFCLSCIAVSVIWSLIFMLSNGGLGKERLARLGVDVMKATQSIGRPTAFGLLSSWLLALVGVAAVFGIRWASRRIRTRGGGPNTATPDDADTDPAAHDAATSVRESHITTPKEEQDDEHEPSDTTGTGIRIP</sequence>
<reference evidence="4 5" key="1">
    <citation type="submission" date="2019-10" db="EMBL/GenBank/DDBJ databases">
        <title>Bifidobacterium from non-human primates.</title>
        <authorList>
            <person name="Modesto M."/>
        </authorList>
    </citation>
    <scope>NUCLEOTIDE SEQUENCE [LARGE SCALE GENOMIC DNA]</scope>
    <source>
        <strain evidence="4 5">TREM</strain>
    </source>
</reference>
<keyword evidence="2" id="KW-1133">Transmembrane helix</keyword>
<dbReference type="EMBL" id="WHZX01000001">
    <property type="protein sequence ID" value="NEG71064.1"/>
    <property type="molecule type" value="Genomic_DNA"/>
</dbReference>
<feature type="region of interest" description="Disordered" evidence="1">
    <location>
        <begin position="412"/>
        <end position="467"/>
    </location>
</feature>
<dbReference type="Proteomes" id="UP000482084">
    <property type="component" value="Unassembled WGS sequence"/>
</dbReference>
<feature type="transmembrane region" description="Helical" evidence="2">
    <location>
        <begin position="173"/>
        <end position="200"/>
    </location>
</feature>
<reference evidence="3 6" key="2">
    <citation type="submission" date="2019-10" db="EMBL/GenBank/DDBJ databases">
        <title>Characterization of the phylogenetic diversity of two novel species belonging to the genus Bifidobacterium: Bifidobacterium cebidarum sp. nov. and Bifidobacterium leontopitheci sp. nov.</title>
        <authorList>
            <person name="Lugli G.A."/>
            <person name="Duranti S."/>
            <person name="Milani C."/>
            <person name="Turroni F."/>
            <person name="Ventura M."/>
        </authorList>
    </citation>
    <scope>NUCLEOTIDE SEQUENCE [LARGE SCALE GENOMIC DNA]</scope>
    <source>
        <strain evidence="3 6">DSM 100688</strain>
    </source>
</reference>
<keyword evidence="6" id="KW-1185">Reference proteome</keyword>
<evidence type="ECO:0000313" key="3">
    <source>
        <dbReference type="EMBL" id="KAB8289366.1"/>
    </source>
</evidence>
<feature type="transmembrane region" description="Helical" evidence="2">
    <location>
        <begin position="326"/>
        <end position="354"/>
    </location>
</feature>
<evidence type="ECO:0000256" key="2">
    <source>
        <dbReference type="SAM" id="Phobius"/>
    </source>
</evidence>